<dbReference type="EMBL" id="HBUF01544938">
    <property type="protein sequence ID" value="CAG6756534.1"/>
    <property type="molecule type" value="Transcribed_RNA"/>
</dbReference>
<dbReference type="EMBL" id="HBUF01342955">
    <property type="protein sequence ID" value="CAG6706052.1"/>
    <property type="molecule type" value="Transcribed_RNA"/>
</dbReference>
<dbReference type="EMBL" id="HBUF01544941">
    <property type="protein sequence ID" value="CAG6756557.1"/>
    <property type="molecule type" value="Transcribed_RNA"/>
</dbReference>
<dbReference type="AlphaFoldDB" id="A0A8D8S7Y0"/>
<dbReference type="EMBL" id="HBUF01342954">
    <property type="protein sequence ID" value="CAG6706049.1"/>
    <property type="molecule type" value="Transcribed_RNA"/>
</dbReference>
<dbReference type="EMBL" id="HBUF01205205">
    <property type="protein sequence ID" value="CAG6663439.1"/>
    <property type="molecule type" value="Transcribed_RNA"/>
</dbReference>
<dbReference type="EMBL" id="HBUF01544944">
    <property type="protein sequence ID" value="CAG6756574.1"/>
    <property type="molecule type" value="Transcribed_RNA"/>
</dbReference>
<dbReference type="EMBL" id="HBUF01544935">
    <property type="protein sequence ID" value="CAG6756513.1"/>
    <property type="molecule type" value="Transcribed_RNA"/>
</dbReference>
<dbReference type="EMBL" id="HBUF01544943">
    <property type="protein sequence ID" value="CAG6756571.1"/>
    <property type="molecule type" value="Transcribed_RNA"/>
</dbReference>
<dbReference type="EMBL" id="HBUF01544942">
    <property type="protein sequence ID" value="CAG6756563.1"/>
    <property type="molecule type" value="Transcribed_RNA"/>
</dbReference>
<dbReference type="EMBL" id="HBUF01342956">
    <property type="protein sequence ID" value="CAG6706054.1"/>
    <property type="molecule type" value="Transcribed_RNA"/>
</dbReference>
<protein>
    <submittedName>
        <fullName evidence="1">Uncharacterized protein</fullName>
    </submittedName>
</protein>
<organism evidence="1">
    <name type="scientific">Cacopsylla melanoneura</name>
    <dbReference type="NCBI Taxonomy" id="428564"/>
    <lineage>
        <taxon>Eukaryota</taxon>
        <taxon>Metazoa</taxon>
        <taxon>Ecdysozoa</taxon>
        <taxon>Arthropoda</taxon>
        <taxon>Hexapoda</taxon>
        <taxon>Insecta</taxon>
        <taxon>Pterygota</taxon>
        <taxon>Neoptera</taxon>
        <taxon>Paraneoptera</taxon>
        <taxon>Hemiptera</taxon>
        <taxon>Sternorrhyncha</taxon>
        <taxon>Psylloidea</taxon>
        <taxon>Psyllidae</taxon>
        <taxon>Psyllinae</taxon>
        <taxon>Cacopsylla</taxon>
    </lineage>
</organism>
<reference evidence="1" key="1">
    <citation type="submission" date="2021-05" db="EMBL/GenBank/DDBJ databases">
        <authorList>
            <person name="Alioto T."/>
            <person name="Alioto T."/>
            <person name="Gomez Garrido J."/>
        </authorList>
    </citation>
    <scope>NUCLEOTIDE SEQUENCE</scope>
</reference>
<dbReference type="EMBL" id="HBUF01205203">
    <property type="protein sequence ID" value="CAG6663435.1"/>
    <property type="molecule type" value="Transcribed_RNA"/>
</dbReference>
<dbReference type="EMBL" id="HBUF01205202">
    <property type="protein sequence ID" value="CAG6663433.1"/>
    <property type="molecule type" value="Transcribed_RNA"/>
</dbReference>
<accession>A0A8D8S7Y0</accession>
<dbReference type="EMBL" id="HBUF01342957">
    <property type="protein sequence ID" value="CAG6706056.1"/>
    <property type="molecule type" value="Transcribed_RNA"/>
</dbReference>
<evidence type="ECO:0000313" key="1">
    <source>
        <dbReference type="EMBL" id="CAG6663435.1"/>
    </source>
</evidence>
<dbReference type="EMBL" id="HBUF01544939">
    <property type="protein sequence ID" value="CAG6756542.1"/>
    <property type="molecule type" value="Transcribed_RNA"/>
</dbReference>
<proteinExistence type="predicted"/>
<name>A0A8D8S7Y0_9HEMI</name>
<dbReference type="EMBL" id="HBUF01205204">
    <property type="protein sequence ID" value="CAG6663437.1"/>
    <property type="molecule type" value="Transcribed_RNA"/>
</dbReference>
<dbReference type="EMBL" id="HBUF01544937">
    <property type="protein sequence ID" value="CAG6756528.1"/>
    <property type="molecule type" value="Transcribed_RNA"/>
</dbReference>
<sequence>MPFHTKLTSHCGPLDWRPSSSQPFISFQLLATLSTPTTRCSWPMPLFPLSAFTSDYHPSPLARSSSTFSCWKTRSTISGSRSSIFTFSQLLSPFYRSFSSQ</sequence>